<dbReference type="Proteomes" id="UP001196413">
    <property type="component" value="Unassembled WGS sequence"/>
</dbReference>
<proteinExistence type="predicted"/>
<evidence type="ECO:0000313" key="2">
    <source>
        <dbReference type="Proteomes" id="UP001196413"/>
    </source>
</evidence>
<accession>A0AAD5MDV8</accession>
<dbReference type="AlphaFoldDB" id="A0AAD5MDV8"/>
<dbReference type="EMBL" id="JAHQIW010000291">
    <property type="protein sequence ID" value="KAJ1347211.1"/>
    <property type="molecule type" value="Genomic_DNA"/>
</dbReference>
<protein>
    <submittedName>
        <fullName evidence="1">Uncharacterized protein</fullName>
    </submittedName>
</protein>
<gene>
    <name evidence="1" type="ORF">KIN20_002219</name>
</gene>
<reference evidence="1" key="1">
    <citation type="submission" date="2021-06" db="EMBL/GenBank/DDBJ databases">
        <title>Parelaphostrongylus tenuis whole genome reference sequence.</title>
        <authorList>
            <person name="Garwood T.J."/>
            <person name="Larsen P.A."/>
            <person name="Fountain-Jones N.M."/>
            <person name="Garbe J.R."/>
            <person name="Macchietto M.G."/>
            <person name="Kania S.A."/>
            <person name="Gerhold R.W."/>
            <person name="Richards J.E."/>
            <person name="Wolf T.M."/>
        </authorList>
    </citation>
    <scope>NUCLEOTIDE SEQUENCE</scope>
    <source>
        <strain evidence="1">MNPRO001-30</strain>
        <tissue evidence="1">Meninges</tissue>
    </source>
</reference>
<evidence type="ECO:0000313" key="1">
    <source>
        <dbReference type="EMBL" id="KAJ1347211.1"/>
    </source>
</evidence>
<comment type="caution">
    <text evidence="1">The sequence shown here is derived from an EMBL/GenBank/DDBJ whole genome shotgun (WGS) entry which is preliminary data.</text>
</comment>
<name>A0AAD5MDV8_PARTN</name>
<organism evidence="1 2">
    <name type="scientific">Parelaphostrongylus tenuis</name>
    <name type="common">Meningeal worm</name>
    <dbReference type="NCBI Taxonomy" id="148309"/>
    <lineage>
        <taxon>Eukaryota</taxon>
        <taxon>Metazoa</taxon>
        <taxon>Ecdysozoa</taxon>
        <taxon>Nematoda</taxon>
        <taxon>Chromadorea</taxon>
        <taxon>Rhabditida</taxon>
        <taxon>Rhabditina</taxon>
        <taxon>Rhabditomorpha</taxon>
        <taxon>Strongyloidea</taxon>
        <taxon>Metastrongylidae</taxon>
        <taxon>Parelaphostrongylus</taxon>
    </lineage>
</organism>
<sequence>MMHSNACERPEHSALSGLKQLSKLFRSILDKEVKSSSERDRIKRDIATIVSNCLPLYLSGSDNSVYPLSVFVKHLSSLALLEMEENGRKLDKSQTSGKTWSFELTMSVSTQTL</sequence>
<keyword evidence="2" id="KW-1185">Reference proteome</keyword>